<gene>
    <name evidence="1" type="ORF">METZ01_LOCUS328093</name>
</gene>
<evidence type="ECO:0000313" key="1">
    <source>
        <dbReference type="EMBL" id="SVC75239.1"/>
    </source>
</evidence>
<reference evidence="1" key="1">
    <citation type="submission" date="2018-05" db="EMBL/GenBank/DDBJ databases">
        <authorList>
            <person name="Lanie J.A."/>
            <person name="Ng W.-L."/>
            <person name="Kazmierczak K.M."/>
            <person name="Andrzejewski T.M."/>
            <person name="Davidsen T.M."/>
            <person name="Wayne K.J."/>
            <person name="Tettelin H."/>
            <person name="Glass J.I."/>
            <person name="Rusch D."/>
            <person name="Podicherti R."/>
            <person name="Tsui H.-C.T."/>
            <person name="Winkler M.E."/>
        </authorList>
    </citation>
    <scope>NUCLEOTIDE SEQUENCE</scope>
</reference>
<sequence length="126" mass="14312">MKIPLETIRIGQQGKEQLLKLRRSTGIEHWNVLCRWAFCASIKEKTAPPPFQQKVDGGVEMTWKVFAGDQSEVYAALSWLRSQQDGFPNTVEGAANCFRAHLHRGLRFLASGKKKKSISELVVEWL</sequence>
<protein>
    <recommendedName>
        <fullName evidence="2">DNA sulfur modification protein DndE</fullName>
    </recommendedName>
</protein>
<dbReference type="NCBIfam" id="TIGR03184">
    <property type="entry name" value="DNA_S_dndE"/>
    <property type="match status" value="1"/>
</dbReference>
<dbReference type="Pfam" id="PF08870">
    <property type="entry name" value="DndE"/>
    <property type="match status" value="1"/>
</dbReference>
<dbReference type="Gene3D" id="1.10.1220.160">
    <property type="entry name" value="DNA sulphur modification protein DndE"/>
    <property type="match status" value="1"/>
</dbReference>
<dbReference type="EMBL" id="UINC01108840">
    <property type="protein sequence ID" value="SVC75239.1"/>
    <property type="molecule type" value="Genomic_DNA"/>
</dbReference>
<name>A0A382PPF8_9ZZZZ</name>
<proteinExistence type="predicted"/>
<organism evidence="1">
    <name type="scientific">marine metagenome</name>
    <dbReference type="NCBI Taxonomy" id="408172"/>
    <lineage>
        <taxon>unclassified sequences</taxon>
        <taxon>metagenomes</taxon>
        <taxon>ecological metagenomes</taxon>
    </lineage>
</organism>
<dbReference type="AlphaFoldDB" id="A0A382PPF8"/>
<evidence type="ECO:0008006" key="2">
    <source>
        <dbReference type="Google" id="ProtNLM"/>
    </source>
</evidence>
<dbReference type="InterPro" id="IPR038472">
    <property type="entry name" value="DndE_sf"/>
</dbReference>
<accession>A0A382PPF8</accession>
<dbReference type="InterPro" id="IPR014969">
    <property type="entry name" value="DNA_S_DndE"/>
</dbReference>